<feature type="transmembrane region" description="Helical" evidence="6">
    <location>
        <begin position="53"/>
        <end position="70"/>
    </location>
</feature>
<dbReference type="GO" id="GO:0005886">
    <property type="term" value="C:plasma membrane"/>
    <property type="evidence" value="ECO:0007669"/>
    <property type="project" value="UniProtKB-SubCell"/>
</dbReference>
<reference evidence="8 9" key="1">
    <citation type="submission" date="2020-09" db="EMBL/GenBank/DDBJ databases">
        <authorList>
            <person name="Courtine D."/>
        </authorList>
    </citation>
    <scope>NUCLEOTIDE SEQUENCE [LARGE SCALE GENOMIC DNA]</scope>
    <source>
        <strain evidence="8 9">IRI35c</strain>
    </source>
</reference>
<dbReference type="Proteomes" id="UP000516304">
    <property type="component" value="Chromosome TIRI35C"/>
</dbReference>
<feature type="transmembrane region" description="Helical" evidence="6">
    <location>
        <begin position="245"/>
        <end position="262"/>
    </location>
</feature>
<accession>A0A7G2D9K4</accession>
<feature type="domain" description="Na+/H+ antiporter NhaC-like C-terminal" evidence="7">
    <location>
        <begin position="205"/>
        <end position="556"/>
    </location>
</feature>
<name>A0A7G2D9K4_9EURY</name>
<keyword evidence="9" id="KW-1185">Reference proteome</keyword>
<dbReference type="EMBL" id="LR881183">
    <property type="protein sequence ID" value="CAD5245171.1"/>
    <property type="molecule type" value="Genomic_DNA"/>
</dbReference>
<feature type="transmembrane region" description="Helical" evidence="6">
    <location>
        <begin position="409"/>
        <end position="435"/>
    </location>
</feature>
<feature type="transmembrane region" description="Helical" evidence="6">
    <location>
        <begin position="447"/>
        <end position="475"/>
    </location>
</feature>
<evidence type="ECO:0000313" key="8">
    <source>
        <dbReference type="EMBL" id="CAD5245171.1"/>
    </source>
</evidence>
<evidence type="ECO:0000256" key="1">
    <source>
        <dbReference type="ARBA" id="ARBA00004651"/>
    </source>
</evidence>
<evidence type="ECO:0000259" key="7">
    <source>
        <dbReference type="Pfam" id="PF03553"/>
    </source>
</evidence>
<keyword evidence="4 6" id="KW-1133">Transmembrane helix</keyword>
<keyword evidence="5 6" id="KW-0472">Membrane</keyword>
<evidence type="ECO:0000256" key="5">
    <source>
        <dbReference type="ARBA" id="ARBA00023136"/>
    </source>
</evidence>
<evidence type="ECO:0000256" key="6">
    <source>
        <dbReference type="SAM" id="Phobius"/>
    </source>
</evidence>
<dbReference type="AlphaFoldDB" id="A0A7G2D9K4"/>
<feature type="transmembrane region" description="Helical" evidence="6">
    <location>
        <begin position="560"/>
        <end position="579"/>
    </location>
</feature>
<evidence type="ECO:0000256" key="4">
    <source>
        <dbReference type="ARBA" id="ARBA00022989"/>
    </source>
</evidence>
<feature type="transmembrane region" description="Helical" evidence="6">
    <location>
        <begin position="306"/>
        <end position="326"/>
    </location>
</feature>
<dbReference type="KEGG" id="tcq:TIRI35C_2017"/>
<dbReference type="Pfam" id="PF03553">
    <property type="entry name" value="Na_H_antiporter"/>
    <property type="match status" value="1"/>
</dbReference>
<protein>
    <submittedName>
        <fullName evidence="8">Sodium:proton antiporter</fullName>
    </submittedName>
</protein>
<keyword evidence="2" id="KW-1003">Cell membrane</keyword>
<feature type="transmembrane region" description="Helical" evidence="6">
    <location>
        <begin position="75"/>
        <end position="93"/>
    </location>
</feature>
<dbReference type="PANTHER" id="PTHR43478:SF1">
    <property type="entry name" value="NA+_H+ ANTIPORTER NHAC-LIKE C-TERMINAL DOMAIN-CONTAINING PROTEIN"/>
    <property type="match status" value="1"/>
</dbReference>
<evidence type="ECO:0000256" key="2">
    <source>
        <dbReference type="ARBA" id="ARBA00022475"/>
    </source>
</evidence>
<dbReference type="PANTHER" id="PTHR43478">
    <property type="entry name" value="NA+/H+ ANTIPORTER-RELATED"/>
    <property type="match status" value="1"/>
</dbReference>
<feature type="transmembrane region" description="Helical" evidence="6">
    <location>
        <begin position="537"/>
        <end position="554"/>
    </location>
</feature>
<organism evidence="8 9">
    <name type="scientific">Thermococcus camini</name>
    <dbReference type="NCBI Taxonomy" id="2016373"/>
    <lineage>
        <taxon>Archaea</taxon>
        <taxon>Methanobacteriati</taxon>
        <taxon>Methanobacteriota</taxon>
        <taxon>Thermococci</taxon>
        <taxon>Thermococcales</taxon>
        <taxon>Thermococcaceae</taxon>
        <taxon>Thermococcus</taxon>
    </lineage>
</organism>
<proteinExistence type="predicted"/>
<feature type="transmembrane region" description="Helical" evidence="6">
    <location>
        <begin position="113"/>
        <end position="132"/>
    </location>
</feature>
<comment type="subcellular location">
    <subcellularLocation>
        <location evidence="1">Cell membrane</location>
        <topology evidence="1">Multi-pass membrane protein</topology>
    </subcellularLocation>
</comment>
<feature type="transmembrane region" description="Helical" evidence="6">
    <location>
        <begin position="370"/>
        <end position="388"/>
    </location>
</feature>
<dbReference type="InterPro" id="IPR018461">
    <property type="entry name" value="Na/H_Antiport_NhaC-like_C"/>
</dbReference>
<keyword evidence="3 6" id="KW-0812">Transmembrane</keyword>
<evidence type="ECO:0000313" key="9">
    <source>
        <dbReference type="Proteomes" id="UP000516304"/>
    </source>
</evidence>
<evidence type="ECO:0000256" key="3">
    <source>
        <dbReference type="ARBA" id="ARBA00022692"/>
    </source>
</evidence>
<gene>
    <name evidence="8" type="ORF">TIRI35C_2017</name>
</gene>
<sequence length="601" mass="65587">MFTEMAIQYHGSAWQFSSIFEGLTICQKYSRKIYILPIFMGLKPVGGETVSDFGILSLLPPLVAIILAIWTKRVVLALFAGVWIGGVMVSGGNPITGTTQTLEWVVGSVTDDWNARILIFDFLIGAGVGLIYKSGGVHALAKALSKRVKTSRGASVLGWIMGVLVFFDDYTNTIIVGNTMRPITDRTRVSREMLAYIDDSTAAPVAGLALISTWIGYELAMIGKGFDGFGVTYNSYDAWISSVPFRFYSILAILLVLIVAYTHRHYGPMLHAEYRARTEGKVLRDGAKPLMTTEVDLGMPKEGGNLWDFVIPILVLVFVSMIGLWYTGAANLEAYSQDLGWWTELDNPFGVNFLNYSFIESFREADAATALLWGSFTMVLVASIMLLGRKKMSIEEWEDTVVRGMKQMLFANTILVLAWSLGNAADAVGTGTYIIDLATGSGANLGPWMPLIMFLAAMFVAFTTGTSWGTFAIMVPLGVQLSLAFTNGHVNEIVFATIGATFTGSIFGDHCSPISDTTIMSSMFSGSDHIDHVTTQIPYAVTVASIGAVLYILFGLGVRSWVVLLPAGIVLLVGAWYVLSEWYGKRYGIPHGKVPIYVVEE</sequence>